<keyword evidence="2" id="KW-0808">Transferase</keyword>
<reference evidence="2 3" key="2">
    <citation type="journal article" date="2015" name="Syst. Appl. Microbiol.">
        <title>Nitrincola nitratireducens sp. nov. isolated from a haloalkaline crater lake.</title>
        <authorList>
            <person name="Singh A."/>
            <person name="Vaidya B."/>
            <person name="Tanuku N.R."/>
            <person name="Pinnaka A.K."/>
        </authorList>
    </citation>
    <scope>NUCLEOTIDE SEQUENCE [LARGE SCALE GENOMIC DNA]</scope>
    <source>
        <strain evidence="2 3">AK23</strain>
    </source>
</reference>
<dbReference type="InterPro" id="IPR022742">
    <property type="entry name" value="Hydrolase_4"/>
</dbReference>
<proteinExistence type="predicted"/>
<dbReference type="PRINTS" id="PR00111">
    <property type="entry name" value="ABHYDROLASE"/>
</dbReference>
<dbReference type="PATRIC" id="fig|1229521.3.peg.2538"/>
<dbReference type="RefSeq" id="WP_237748621.1">
    <property type="nucleotide sequence ID" value="NZ_AONB01000013.1"/>
</dbReference>
<dbReference type="GO" id="GO:0016740">
    <property type="term" value="F:transferase activity"/>
    <property type="evidence" value="ECO:0007669"/>
    <property type="project" value="UniProtKB-KW"/>
</dbReference>
<evidence type="ECO:0000259" key="1">
    <source>
        <dbReference type="Pfam" id="PF12146"/>
    </source>
</evidence>
<dbReference type="InterPro" id="IPR029058">
    <property type="entry name" value="AB_hydrolase_fold"/>
</dbReference>
<dbReference type="InterPro" id="IPR051044">
    <property type="entry name" value="MAG_DAG_Lipase"/>
</dbReference>
<keyword evidence="3" id="KW-1185">Reference proteome</keyword>
<dbReference type="EMBL" id="AONB01000013">
    <property type="protein sequence ID" value="EXJ10445.1"/>
    <property type="molecule type" value="Genomic_DNA"/>
</dbReference>
<dbReference type="PANTHER" id="PTHR11614">
    <property type="entry name" value="PHOSPHOLIPASE-RELATED"/>
    <property type="match status" value="1"/>
</dbReference>
<dbReference type="SUPFAM" id="SSF53474">
    <property type="entry name" value="alpha/beta-Hydrolases"/>
    <property type="match status" value="1"/>
</dbReference>
<name>W9VIM5_9GAMM</name>
<comment type="caution">
    <text evidence="2">The sequence shown here is derived from an EMBL/GenBank/DDBJ whole genome shotgun (WGS) entry which is preliminary data.</text>
</comment>
<dbReference type="Pfam" id="PF12146">
    <property type="entry name" value="Hydrolase_4"/>
    <property type="match status" value="1"/>
</dbReference>
<dbReference type="InterPro" id="IPR000073">
    <property type="entry name" value="AB_hydrolase_1"/>
</dbReference>
<organism evidence="2 3">
    <name type="scientific">Nitrincola nitratireducens</name>
    <dbReference type="NCBI Taxonomy" id="1229521"/>
    <lineage>
        <taxon>Bacteria</taxon>
        <taxon>Pseudomonadati</taxon>
        <taxon>Pseudomonadota</taxon>
        <taxon>Gammaproteobacteria</taxon>
        <taxon>Oceanospirillales</taxon>
        <taxon>Oceanospirillaceae</taxon>
        <taxon>Nitrincola</taxon>
    </lineage>
</organism>
<gene>
    <name evidence="2" type="ORF">D791_02509</name>
</gene>
<protein>
    <submittedName>
        <fullName evidence="2">Acetoin dehydrogenase E2 subunit dihydrolipoyllysine-residue acetyltransferase</fullName>
    </submittedName>
</protein>
<dbReference type="STRING" id="1229521.D791_02509"/>
<evidence type="ECO:0000313" key="2">
    <source>
        <dbReference type="EMBL" id="EXJ10445.1"/>
    </source>
</evidence>
<dbReference type="Gene3D" id="3.40.50.1820">
    <property type="entry name" value="alpha/beta hydrolase"/>
    <property type="match status" value="1"/>
</dbReference>
<dbReference type="AlphaFoldDB" id="W9VIM5"/>
<dbReference type="Proteomes" id="UP000019464">
    <property type="component" value="Unassembled WGS sequence"/>
</dbReference>
<sequence length="305" mass="34288">MNIAFNWLSMTSDTVNEDPVQRAKLRQKLGLEPYLARREVLRFVNDEIHAELYVYDEAAPVILFLPGIGTYSELYAECLSNLSDTGFNVIGIDLRGHGYSKGARGDYRVDQVVRDLVQIVDALSERFQGPIGVYGYSIGGLLAVALAEQDTRIQSVLCGTLLVTEIAPDVLHQFGWAWTWGTSLFFPAARLPLKSFIDYDQLLSGHPAGREINNDPRIVFDYPIGTLASLFTHASGVAKKVYPFKSAIIHGEHDEVLPYEYSEQVVKTLRHPFELIKVPGEGHMIPWDNPKQLSQVVSDWFKRSF</sequence>
<feature type="domain" description="Serine aminopeptidase S33" evidence="1">
    <location>
        <begin position="58"/>
        <end position="285"/>
    </location>
</feature>
<accession>W9VIM5</accession>
<reference evidence="3" key="1">
    <citation type="submission" date="2012-11" db="EMBL/GenBank/DDBJ databases">
        <authorList>
            <person name="Singh A."/>
            <person name="Pinnaka A.K."/>
            <person name="Vaidya B."/>
        </authorList>
    </citation>
    <scope>NUCLEOTIDE SEQUENCE [LARGE SCALE GENOMIC DNA]</scope>
    <source>
        <strain evidence="3">AK23</strain>
    </source>
</reference>
<evidence type="ECO:0000313" key="3">
    <source>
        <dbReference type="Proteomes" id="UP000019464"/>
    </source>
</evidence>